<organism evidence="3">
    <name type="scientific">Guillardia theta (strain CCMP2712)</name>
    <name type="common">Cryptophyte</name>
    <dbReference type="NCBI Taxonomy" id="905079"/>
    <lineage>
        <taxon>Eukaryota</taxon>
        <taxon>Cryptophyceae</taxon>
        <taxon>Pyrenomonadales</taxon>
        <taxon>Geminigeraceae</taxon>
        <taxon>Guillardia</taxon>
    </lineage>
</organism>
<reference evidence="4" key="3">
    <citation type="submission" date="2016-03" db="UniProtKB">
        <authorList>
            <consortium name="EnsemblProtists"/>
        </authorList>
    </citation>
    <scope>IDENTIFICATION</scope>
</reference>
<dbReference type="HOGENOM" id="CLU_720493_0_0_1"/>
<dbReference type="EMBL" id="JH993105">
    <property type="protein sequence ID" value="EKX34657.1"/>
    <property type="molecule type" value="Genomic_DNA"/>
</dbReference>
<dbReference type="EnsemblProtists" id="EKX34657">
    <property type="protein sequence ID" value="EKX34657"/>
    <property type="gene ID" value="GUITHDRAFT_166162"/>
</dbReference>
<reference evidence="5" key="2">
    <citation type="submission" date="2012-11" db="EMBL/GenBank/DDBJ databases">
        <authorList>
            <person name="Kuo A."/>
            <person name="Curtis B.A."/>
            <person name="Tanifuji G."/>
            <person name="Burki F."/>
            <person name="Gruber A."/>
            <person name="Irimia M."/>
            <person name="Maruyama S."/>
            <person name="Arias M.C."/>
            <person name="Ball S.G."/>
            <person name="Gile G.H."/>
            <person name="Hirakawa Y."/>
            <person name="Hopkins J.F."/>
            <person name="Rensing S.A."/>
            <person name="Schmutz J."/>
            <person name="Symeonidi A."/>
            <person name="Elias M."/>
            <person name="Eveleigh R.J."/>
            <person name="Herman E.K."/>
            <person name="Klute M.J."/>
            <person name="Nakayama T."/>
            <person name="Obornik M."/>
            <person name="Reyes-Prieto A."/>
            <person name="Armbrust E.V."/>
            <person name="Aves S.J."/>
            <person name="Beiko R.G."/>
            <person name="Coutinho P."/>
            <person name="Dacks J.B."/>
            <person name="Durnford D.G."/>
            <person name="Fast N.M."/>
            <person name="Green B.R."/>
            <person name="Grisdale C."/>
            <person name="Hempe F."/>
            <person name="Henrissat B."/>
            <person name="Hoppner M.P."/>
            <person name="Ishida K.-I."/>
            <person name="Kim E."/>
            <person name="Koreny L."/>
            <person name="Kroth P.G."/>
            <person name="Liu Y."/>
            <person name="Malik S.-B."/>
            <person name="Maier U.G."/>
            <person name="McRose D."/>
            <person name="Mock T."/>
            <person name="Neilson J.A."/>
            <person name="Onodera N.T."/>
            <person name="Poole A.M."/>
            <person name="Pritham E.J."/>
            <person name="Richards T.A."/>
            <person name="Rocap G."/>
            <person name="Roy S.W."/>
            <person name="Sarai C."/>
            <person name="Schaack S."/>
            <person name="Shirato S."/>
            <person name="Slamovits C.H."/>
            <person name="Spencer D.F."/>
            <person name="Suzuki S."/>
            <person name="Worden A.Z."/>
            <person name="Zauner S."/>
            <person name="Barry K."/>
            <person name="Bell C."/>
            <person name="Bharti A.K."/>
            <person name="Crow J.A."/>
            <person name="Grimwood J."/>
            <person name="Kramer R."/>
            <person name="Lindquist E."/>
            <person name="Lucas S."/>
            <person name="Salamov A."/>
            <person name="McFadden G.I."/>
            <person name="Lane C.E."/>
            <person name="Keeling P.J."/>
            <person name="Gray M.W."/>
            <person name="Grigoriev I.V."/>
            <person name="Archibald J.M."/>
        </authorList>
    </citation>
    <scope>NUCLEOTIDE SEQUENCE</scope>
    <source>
        <strain evidence="5">CCMP2712</strain>
    </source>
</reference>
<keyword evidence="2" id="KW-1133">Transmembrane helix</keyword>
<feature type="region of interest" description="Disordered" evidence="1">
    <location>
        <begin position="299"/>
        <end position="321"/>
    </location>
</feature>
<sequence>MAYGDLERRRTRVFAMAGGSFLIALACLNMMASFKSTRTTMLKSKMDPYVSSRAARSDLNSYFDKLPVHKGKRMGISARRARMQLNSIFQQDPSVMHQAKALNQRVRRQVVQDLAFSSKNAKDDIDSYFDSMQPETHKYSYHHHQHDKSDADEGLSHAQLQERLVKFKKQNPEFAKKVEEAHAMWMKNHKAPPKTMKEKKEYGVLLNKYVGDMAAILSGKEAPQPAKASKPAKASLKSQAFKAYMAQHPDTKKKFMKAQGIFLKKYGHLPQNDGEKQTFKALLKKYVGHLDISVKKTLGKDSADVKSGADDSTASKVDDETKQKMLKTMEKKDPTLQQKLKEAHDVWIKTGHKGPPKNAEEEKQYRKLLDQMVGEERTKAVKSM</sequence>
<evidence type="ECO:0000313" key="3">
    <source>
        <dbReference type="EMBL" id="EKX34657.1"/>
    </source>
</evidence>
<feature type="transmembrane region" description="Helical" evidence="2">
    <location>
        <begin position="12"/>
        <end position="34"/>
    </location>
</feature>
<evidence type="ECO:0000256" key="1">
    <source>
        <dbReference type="SAM" id="MobiDB-lite"/>
    </source>
</evidence>
<dbReference type="AlphaFoldDB" id="L1IEY9"/>
<evidence type="ECO:0000313" key="5">
    <source>
        <dbReference type="Proteomes" id="UP000011087"/>
    </source>
</evidence>
<proteinExistence type="predicted"/>
<dbReference type="PaxDb" id="55529-EKX34657"/>
<name>L1IEY9_GUITC</name>
<keyword evidence="5" id="KW-1185">Reference proteome</keyword>
<gene>
    <name evidence="3" type="ORF">GUITHDRAFT_166162</name>
</gene>
<keyword evidence="2" id="KW-0472">Membrane</keyword>
<feature type="compositionally biased region" description="Basic and acidic residues" evidence="1">
    <location>
        <begin position="299"/>
        <end position="309"/>
    </location>
</feature>
<accession>L1IEY9</accession>
<dbReference type="GeneID" id="17291386"/>
<protein>
    <submittedName>
        <fullName evidence="3 4">Uncharacterized protein</fullName>
    </submittedName>
</protein>
<dbReference type="KEGG" id="gtt:GUITHDRAFT_166162"/>
<dbReference type="Proteomes" id="UP000011087">
    <property type="component" value="Unassembled WGS sequence"/>
</dbReference>
<keyword evidence="2" id="KW-0812">Transmembrane</keyword>
<evidence type="ECO:0000256" key="2">
    <source>
        <dbReference type="SAM" id="Phobius"/>
    </source>
</evidence>
<dbReference type="RefSeq" id="XP_005821637.1">
    <property type="nucleotide sequence ID" value="XM_005821580.1"/>
</dbReference>
<reference evidence="3 5" key="1">
    <citation type="journal article" date="2012" name="Nature">
        <title>Algal genomes reveal evolutionary mosaicism and the fate of nucleomorphs.</title>
        <authorList>
            <consortium name="DOE Joint Genome Institute"/>
            <person name="Curtis B.A."/>
            <person name="Tanifuji G."/>
            <person name="Burki F."/>
            <person name="Gruber A."/>
            <person name="Irimia M."/>
            <person name="Maruyama S."/>
            <person name="Arias M.C."/>
            <person name="Ball S.G."/>
            <person name="Gile G.H."/>
            <person name="Hirakawa Y."/>
            <person name="Hopkins J.F."/>
            <person name="Kuo A."/>
            <person name="Rensing S.A."/>
            <person name="Schmutz J."/>
            <person name="Symeonidi A."/>
            <person name="Elias M."/>
            <person name="Eveleigh R.J."/>
            <person name="Herman E.K."/>
            <person name="Klute M.J."/>
            <person name="Nakayama T."/>
            <person name="Obornik M."/>
            <person name="Reyes-Prieto A."/>
            <person name="Armbrust E.V."/>
            <person name="Aves S.J."/>
            <person name="Beiko R.G."/>
            <person name="Coutinho P."/>
            <person name="Dacks J.B."/>
            <person name="Durnford D.G."/>
            <person name="Fast N.M."/>
            <person name="Green B.R."/>
            <person name="Grisdale C.J."/>
            <person name="Hempel F."/>
            <person name="Henrissat B."/>
            <person name="Hoppner M.P."/>
            <person name="Ishida K."/>
            <person name="Kim E."/>
            <person name="Koreny L."/>
            <person name="Kroth P.G."/>
            <person name="Liu Y."/>
            <person name="Malik S.B."/>
            <person name="Maier U.G."/>
            <person name="McRose D."/>
            <person name="Mock T."/>
            <person name="Neilson J.A."/>
            <person name="Onodera N.T."/>
            <person name="Poole A.M."/>
            <person name="Pritham E.J."/>
            <person name="Richards T.A."/>
            <person name="Rocap G."/>
            <person name="Roy S.W."/>
            <person name="Sarai C."/>
            <person name="Schaack S."/>
            <person name="Shirato S."/>
            <person name="Slamovits C.H."/>
            <person name="Spencer D.F."/>
            <person name="Suzuki S."/>
            <person name="Worden A.Z."/>
            <person name="Zauner S."/>
            <person name="Barry K."/>
            <person name="Bell C."/>
            <person name="Bharti A.K."/>
            <person name="Crow J.A."/>
            <person name="Grimwood J."/>
            <person name="Kramer R."/>
            <person name="Lindquist E."/>
            <person name="Lucas S."/>
            <person name="Salamov A."/>
            <person name="McFadden G.I."/>
            <person name="Lane C.E."/>
            <person name="Keeling P.J."/>
            <person name="Gray M.W."/>
            <person name="Grigoriev I.V."/>
            <person name="Archibald J.M."/>
        </authorList>
    </citation>
    <scope>NUCLEOTIDE SEQUENCE</scope>
    <source>
        <strain evidence="3 5">CCMP2712</strain>
    </source>
</reference>
<evidence type="ECO:0000313" key="4">
    <source>
        <dbReference type="EnsemblProtists" id="EKX34657"/>
    </source>
</evidence>